<dbReference type="GO" id="GO:0005886">
    <property type="term" value="C:plasma membrane"/>
    <property type="evidence" value="ECO:0007669"/>
    <property type="project" value="TreeGrafter"/>
</dbReference>
<accession>A0A6A6N316</accession>
<dbReference type="InterPro" id="IPR017441">
    <property type="entry name" value="Protein_kinase_ATP_BS"/>
</dbReference>
<keyword evidence="4" id="KW-0418">Kinase</keyword>
<dbReference type="SMART" id="SM00220">
    <property type="entry name" value="S_TKc"/>
    <property type="match status" value="1"/>
</dbReference>
<dbReference type="SUPFAM" id="SSF56112">
    <property type="entry name" value="Protein kinase-like (PK-like)"/>
    <property type="match status" value="1"/>
</dbReference>
<comment type="similarity">
    <text evidence="7">Belongs to the protein kinase superfamily.</text>
</comment>
<reference evidence="9 10" key="1">
    <citation type="journal article" date="2020" name="Mol. Plant">
        <title>The Chromosome-Based Rubber Tree Genome Provides New Insights into Spurge Genome Evolution and Rubber Biosynthesis.</title>
        <authorList>
            <person name="Liu J."/>
            <person name="Shi C."/>
            <person name="Shi C.C."/>
            <person name="Li W."/>
            <person name="Zhang Q.J."/>
            <person name="Zhang Y."/>
            <person name="Li K."/>
            <person name="Lu H.F."/>
            <person name="Shi C."/>
            <person name="Zhu S.T."/>
            <person name="Xiao Z.Y."/>
            <person name="Nan H."/>
            <person name="Yue Y."/>
            <person name="Zhu X.G."/>
            <person name="Wu Y."/>
            <person name="Hong X.N."/>
            <person name="Fan G.Y."/>
            <person name="Tong Y."/>
            <person name="Zhang D."/>
            <person name="Mao C.L."/>
            <person name="Liu Y.L."/>
            <person name="Hao S.J."/>
            <person name="Liu W.Q."/>
            <person name="Lv M.Q."/>
            <person name="Zhang H.B."/>
            <person name="Liu Y."/>
            <person name="Hu-Tang G.R."/>
            <person name="Wang J.P."/>
            <person name="Wang J.H."/>
            <person name="Sun Y.H."/>
            <person name="Ni S.B."/>
            <person name="Chen W.B."/>
            <person name="Zhang X.C."/>
            <person name="Jiao Y.N."/>
            <person name="Eichler E.E."/>
            <person name="Li G.H."/>
            <person name="Liu X."/>
            <person name="Gao L.Z."/>
        </authorList>
    </citation>
    <scope>NUCLEOTIDE SEQUENCE [LARGE SCALE GENOMIC DNA]</scope>
    <source>
        <strain evidence="10">cv. GT1</strain>
        <tissue evidence="9">Leaf</tissue>
    </source>
</reference>
<dbReference type="PROSITE" id="PS00107">
    <property type="entry name" value="PROTEIN_KINASE_ATP"/>
    <property type="match status" value="1"/>
</dbReference>
<dbReference type="Gene3D" id="1.10.510.10">
    <property type="entry name" value="Transferase(Phosphotransferase) domain 1"/>
    <property type="match status" value="2"/>
</dbReference>
<evidence type="ECO:0000256" key="7">
    <source>
        <dbReference type="RuleBase" id="RU000304"/>
    </source>
</evidence>
<evidence type="ECO:0000256" key="4">
    <source>
        <dbReference type="ARBA" id="ARBA00022777"/>
    </source>
</evidence>
<gene>
    <name evidence="9" type="ORF">GH714_028379</name>
</gene>
<comment type="caution">
    <text evidence="9">The sequence shown here is derived from an EMBL/GenBank/DDBJ whole genome shotgun (WGS) entry which is preliminary data.</text>
</comment>
<dbReference type="Gene3D" id="3.30.200.20">
    <property type="entry name" value="Phosphorylase Kinase, domain 1"/>
    <property type="match status" value="1"/>
</dbReference>
<evidence type="ECO:0000256" key="5">
    <source>
        <dbReference type="ARBA" id="ARBA00022840"/>
    </source>
</evidence>
<evidence type="ECO:0000313" key="9">
    <source>
        <dbReference type="EMBL" id="KAF2320572.1"/>
    </source>
</evidence>
<dbReference type="GO" id="GO:0004674">
    <property type="term" value="F:protein serine/threonine kinase activity"/>
    <property type="evidence" value="ECO:0007669"/>
    <property type="project" value="UniProtKB-KW"/>
</dbReference>
<dbReference type="EMBL" id="JAAGAX010000003">
    <property type="protein sequence ID" value="KAF2320572.1"/>
    <property type="molecule type" value="Genomic_DNA"/>
</dbReference>
<feature type="domain" description="Protein kinase" evidence="8">
    <location>
        <begin position="30"/>
        <end position="282"/>
    </location>
</feature>
<evidence type="ECO:0000256" key="2">
    <source>
        <dbReference type="ARBA" id="ARBA00022679"/>
    </source>
</evidence>
<dbReference type="AlphaFoldDB" id="A0A6A6N316"/>
<dbReference type="PROSITE" id="PS00108">
    <property type="entry name" value="PROTEIN_KINASE_ST"/>
    <property type="match status" value="1"/>
</dbReference>
<dbReference type="InterPro" id="IPR008271">
    <property type="entry name" value="Ser/Thr_kinase_AS"/>
</dbReference>
<dbReference type="InterPro" id="IPR000719">
    <property type="entry name" value="Prot_kinase_dom"/>
</dbReference>
<dbReference type="InterPro" id="IPR001245">
    <property type="entry name" value="Ser-Thr/Tyr_kinase_cat_dom"/>
</dbReference>
<dbReference type="InterPro" id="IPR011009">
    <property type="entry name" value="Kinase-like_dom_sf"/>
</dbReference>
<dbReference type="Pfam" id="PF07714">
    <property type="entry name" value="PK_Tyr_Ser-Thr"/>
    <property type="match status" value="1"/>
</dbReference>
<dbReference type="Proteomes" id="UP000467840">
    <property type="component" value="Chromosome 10"/>
</dbReference>
<keyword evidence="1 7" id="KW-0723">Serine/threonine-protein kinase</keyword>
<organism evidence="9 10">
    <name type="scientific">Hevea brasiliensis</name>
    <name type="common">Para rubber tree</name>
    <name type="synonym">Siphonia brasiliensis</name>
    <dbReference type="NCBI Taxonomy" id="3981"/>
    <lineage>
        <taxon>Eukaryota</taxon>
        <taxon>Viridiplantae</taxon>
        <taxon>Streptophyta</taxon>
        <taxon>Embryophyta</taxon>
        <taxon>Tracheophyta</taxon>
        <taxon>Spermatophyta</taxon>
        <taxon>Magnoliopsida</taxon>
        <taxon>eudicotyledons</taxon>
        <taxon>Gunneridae</taxon>
        <taxon>Pentapetalae</taxon>
        <taxon>rosids</taxon>
        <taxon>fabids</taxon>
        <taxon>Malpighiales</taxon>
        <taxon>Euphorbiaceae</taxon>
        <taxon>Crotonoideae</taxon>
        <taxon>Micrandreae</taxon>
        <taxon>Hevea</taxon>
    </lineage>
</organism>
<keyword evidence="10" id="KW-1185">Reference proteome</keyword>
<proteinExistence type="inferred from homology"/>
<evidence type="ECO:0000256" key="6">
    <source>
        <dbReference type="PROSITE-ProRule" id="PRU10141"/>
    </source>
</evidence>
<dbReference type="PROSITE" id="PS50011">
    <property type="entry name" value="PROTEIN_KINASE_DOM"/>
    <property type="match status" value="1"/>
</dbReference>
<dbReference type="GO" id="GO:0005524">
    <property type="term" value="F:ATP binding"/>
    <property type="evidence" value="ECO:0007669"/>
    <property type="project" value="UniProtKB-UniRule"/>
</dbReference>
<evidence type="ECO:0000259" key="8">
    <source>
        <dbReference type="PROSITE" id="PS50011"/>
    </source>
</evidence>
<keyword evidence="5 6" id="KW-0067">ATP-binding</keyword>
<sequence length="283" mass="32434">MESLYLGEIFYSGDIIKFTLEELNAYTDTFSERKFIGLGGFGRVYRGIIKGRQERHINGQHIAVKFSRNEVEEERTEWMAEMEYLPKVRHQNIIKLIGHCETQERFYLVYPFMQNGTVLDKLSGLDWRKTLRIIEGVANAIQKLHGFTPALVHRDLKLRNILLDKNFIPKVADLGKVTPEEENINSSGSKTDDIYSFGEIILQLITKEKITYTEANSSVPWRIGDSAIRNYPTQKLLHVKLERTGCSEEAAKAITELGLECVKPQPQDRPTIAQVLDKLAYLS</sequence>
<evidence type="ECO:0000256" key="1">
    <source>
        <dbReference type="ARBA" id="ARBA00022527"/>
    </source>
</evidence>
<dbReference type="PANTHER" id="PTHR27001:SF931">
    <property type="entry name" value="OS11G0664100 PROTEIN"/>
    <property type="match status" value="1"/>
</dbReference>
<dbReference type="PANTHER" id="PTHR27001">
    <property type="entry name" value="OS01G0253100 PROTEIN"/>
    <property type="match status" value="1"/>
</dbReference>
<protein>
    <recommendedName>
        <fullName evidence="8">Protein kinase domain-containing protein</fullName>
    </recommendedName>
</protein>
<evidence type="ECO:0000313" key="10">
    <source>
        <dbReference type="Proteomes" id="UP000467840"/>
    </source>
</evidence>
<keyword evidence="3 6" id="KW-0547">Nucleotide-binding</keyword>
<feature type="binding site" evidence="6">
    <location>
        <position position="65"/>
    </location>
    <ligand>
        <name>ATP</name>
        <dbReference type="ChEBI" id="CHEBI:30616"/>
    </ligand>
</feature>
<keyword evidence="2" id="KW-0808">Transferase</keyword>
<evidence type="ECO:0000256" key="3">
    <source>
        <dbReference type="ARBA" id="ARBA00022741"/>
    </source>
</evidence>
<name>A0A6A6N316_HEVBR</name>